<protein>
    <submittedName>
        <fullName evidence="1">Uncharacterized protein</fullName>
    </submittedName>
</protein>
<comment type="caution">
    <text evidence="1">The sequence shown here is derived from an EMBL/GenBank/DDBJ whole genome shotgun (WGS) entry which is preliminary data.</text>
</comment>
<dbReference type="Proteomes" id="UP001154252">
    <property type="component" value="Unassembled WGS sequence"/>
</dbReference>
<dbReference type="AlphaFoldDB" id="A0A9W4PAM4"/>
<evidence type="ECO:0000313" key="1">
    <source>
        <dbReference type="EMBL" id="CAG8910248.1"/>
    </source>
</evidence>
<dbReference type="EMBL" id="CAJVRC010000908">
    <property type="protein sequence ID" value="CAG8910248.1"/>
    <property type="molecule type" value="Genomic_DNA"/>
</dbReference>
<evidence type="ECO:0000313" key="2">
    <source>
        <dbReference type="Proteomes" id="UP001154252"/>
    </source>
</evidence>
<sequence>MGGPHTRLLLLQPRRQLNTGNVLSRQLVRSVYPATIKRPRDPSPSELLRFALTDSTEPIHDSNTNDALSGYLRGLFVTEWKLKSPPPPLWTSLKGVTSRNQELLWDANGDIADVSSLRSLIERYVKHRRGAEILQIHNCLPLHHALRRCQRNNTLAEILSVLRDLFARLKRLQLPIHPEMYNIALSFASFDLSTSDLRHFLDGHRHIGAPALSPKQSLRIIRYCSEALDCKAFEEPYYDPNPILAEITGEGELVVQNHTLHDTLFWMQPTDQIGDRFNSENKAQEYICLLARLGSDEVLHRCWSHFLKNIQPKDYQSCIAAYQIVLALVHNVQSETAVKWLEDISQHCGDNLPSIAKFPNIRSLLDDPIVGEALPDLVRGEDYLELLESCLEDMDRRMGVQWSPESQSHFSTALDSSESIWEAFDDQLLPKIDNKSVDSDHGGQLYAELRAHGCSKSLAALGRVVDLLNYHDGQSWKIVTHLDYDPARLDKFRSKYESLELRWVPGHSPIEFSNSQIPALRDSSEPMTPSTLGLIRARLIIHGVPQMGIGNLHLMQLGCMDMRYGPDEPWQPSGYIVVWDRHYGELLGLYVGQNDGVIDCGPAPSDGPLGALMHLTLSANPNERTFSPSGTRMHARNRWGPYYLDVDPSADLEC</sequence>
<name>A0A9W4PAM4_9EURO</name>
<reference evidence="1" key="1">
    <citation type="submission" date="2021-07" db="EMBL/GenBank/DDBJ databases">
        <authorList>
            <person name="Branca A.L. A."/>
        </authorList>
    </citation>
    <scope>NUCLEOTIDE SEQUENCE</scope>
</reference>
<keyword evidence="2" id="KW-1185">Reference proteome</keyword>
<organism evidence="1 2">
    <name type="scientific">Penicillium egyptiacum</name>
    <dbReference type="NCBI Taxonomy" id="1303716"/>
    <lineage>
        <taxon>Eukaryota</taxon>
        <taxon>Fungi</taxon>
        <taxon>Dikarya</taxon>
        <taxon>Ascomycota</taxon>
        <taxon>Pezizomycotina</taxon>
        <taxon>Eurotiomycetes</taxon>
        <taxon>Eurotiomycetidae</taxon>
        <taxon>Eurotiales</taxon>
        <taxon>Aspergillaceae</taxon>
        <taxon>Penicillium</taxon>
    </lineage>
</organism>
<dbReference type="OrthoDB" id="4442598at2759"/>
<proteinExistence type="predicted"/>
<gene>
    <name evidence="1" type="ORF">PEGY_LOCUS11051</name>
</gene>
<accession>A0A9W4PAM4</accession>